<dbReference type="EMBL" id="LT899436">
    <property type="protein sequence ID" value="SNR17285.1"/>
    <property type="molecule type" value="Genomic_DNA"/>
</dbReference>
<dbReference type="Pfam" id="PF12306">
    <property type="entry name" value="PixA"/>
    <property type="match status" value="1"/>
</dbReference>
<gene>
    <name evidence="1" type="ORF">TJEJU_3643</name>
</gene>
<evidence type="ECO:0000313" key="1">
    <source>
        <dbReference type="EMBL" id="SNR17285.1"/>
    </source>
</evidence>
<dbReference type="RefSeq" id="WP_095074369.1">
    <property type="nucleotide sequence ID" value="NZ_LT899436.1"/>
</dbReference>
<dbReference type="AlphaFoldDB" id="A0A238UE05"/>
<dbReference type="InterPro" id="IPR038712">
    <property type="entry name" value="PixA-like_sf"/>
</dbReference>
<evidence type="ECO:0008006" key="3">
    <source>
        <dbReference type="Google" id="ProtNLM"/>
    </source>
</evidence>
<dbReference type="Proteomes" id="UP000215214">
    <property type="component" value="Chromosome TJEJU"/>
</dbReference>
<accession>A0A238UE05</accession>
<dbReference type="KEGG" id="tje:TJEJU_3643"/>
<keyword evidence="2" id="KW-1185">Reference proteome</keyword>
<name>A0A238UE05_9FLAO</name>
<sequence>MSNTIDILTVVDTVSLREAITSGKLTAGTKSNPTSLGSYSASDAYIYMITANDYVVNDQAKSELTIQANIGDTVRWMITCPGGGTSSNVVLMNWTAGSGGDIISPISLDLDIDLYVGSATVAPSGVEFQNYCYAGMLTKKGDVQYYVAFQLLDEHGNNLGFFQWDPFIKVSN</sequence>
<proteinExistence type="predicted"/>
<dbReference type="OrthoDB" id="8705346at2"/>
<dbReference type="Gene3D" id="2.60.40.3910">
    <property type="entry name" value="Inclusion body protein"/>
    <property type="match status" value="1"/>
</dbReference>
<evidence type="ECO:0000313" key="2">
    <source>
        <dbReference type="Proteomes" id="UP000215214"/>
    </source>
</evidence>
<organism evidence="1 2">
    <name type="scientific">Tenacibaculum jejuense</name>
    <dbReference type="NCBI Taxonomy" id="584609"/>
    <lineage>
        <taxon>Bacteria</taxon>
        <taxon>Pseudomonadati</taxon>
        <taxon>Bacteroidota</taxon>
        <taxon>Flavobacteriia</taxon>
        <taxon>Flavobacteriales</taxon>
        <taxon>Flavobacteriaceae</taxon>
        <taxon>Tenacibaculum</taxon>
    </lineage>
</organism>
<protein>
    <recommendedName>
        <fullName evidence="3">Inclusion body protein</fullName>
    </recommendedName>
</protein>
<dbReference type="InterPro" id="IPR021087">
    <property type="entry name" value="Uncharacterised_PixA/AidA"/>
</dbReference>
<reference evidence="1 2" key="1">
    <citation type="submission" date="2017-07" db="EMBL/GenBank/DDBJ databases">
        <authorList>
            <person name="Sun Z.S."/>
            <person name="Albrecht U."/>
            <person name="Echele G."/>
            <person name="Lee C.C."/>
        </authorList>
    </citation>
    <scope>NUCLEOTIDE SEQUENCE [LARGE SCALE GENOMIC DNA]</scope>
    <source>
        <strain evidence="2">type strain: KCTC 22618</strain>
    </source>
</reference>